<dbReference type="Proteomes" id="UP001187682">
    <property type="component" value="Unassembled WGS sequence"/>
</dbReference>
<name>A0AAE8SRW0_9PEZI</name>
<evidence type="ECO:0000313" key="3">
    <source>
        <dbReference type="EMBL" id="SPN98447.1"/>
    </source>
</evidence>
<keyword evidence="4" id="KW-1185">Reference proteome</keyword>
<keyword evidence="1 2" id="KW-1015">Disulfide bond</keyword>
<dbReference type="EMBL" id="ONZQ02000002">
    <property type="protein sequence ID" value="SPN98447.1"/>
    <property type="molecule type" value="Genomic_DNA"/>
</dbReference>
<dbReference type="AlphaFoldDB" id="A0AAE8SRW0"/>
<evidence type="ECO:0000313" key="4">
    <source>
        <dbReference type="Proteomes" id="UP001187682"/>
    </source>
</evidence>
<accession>A0AAE8SRW0</accession>
<feature type="signal peptide" evidence="2">
    <location>
        <begin position="1"/>
        <end position="17"/>
    </location>
</feature>
<dbReference type="InterPro" id="IPR001338">
    <property type="entry name" value="Class_I_Hydrophobin"/>
</dbReference>
<gene>
    <name evidence="3" type="ORF">DNG_01491</name>
</gene>
<evidence type="ECO:0000256" key="1">
    <source>
        <dbReference type="ARBA" id="ARBA00023157"/>
    </source>
</evidence>
<protein>
    <recommendedName>
        <fullName evidence="2">Hydrophobin</fullName>
    </recommendedName>
</protein>
<reference evidence="3" key="1">
    <citation type="submission" date="2018-03" db="EMBL/GenBank/DDBJ databases">
        <authorList>
            <person name="Guldener U."/>
        </authorList>
    </citation>
    <scope>NUCLEOTIDE SEQUENCE</scope>
</reference>
<comment type="similarity">
    <text evidence="2">Belongs to the fungal hydrophobin family.</text>
</comment>
<organism evidence="3 4">
    <name type="scientific">Cephalotrichum gorgonifer</name>
    <dbReference type="NCBI Taxonomy" id="2041049"/>
    <lineage>
        <taxon>Eukaryota</taxon>
        <taxon>Fungi</taxon>
        <taxon>Dikarya</taxon>
        <taxon>Ascomycota</taxon>
        <taxon>Pezizomycotina</taxon>
        <taxon>Sordariomycetes</taxon>
        <taxon>Hypocreomycetidae</taxon>
        <taxon>Microascales</taxon>
        <taxon>Microascaceae</taxon>
        <taxon>Cephalotrichum</taxon>
    </lineage>
</organism>
<dbReference type="GO" id="GO:0009277">
    <property type="term" value="C:fungal-type cell wall"/>
    <property type="evidence" value="ECO:0007669"/>
    <property type="project" value="InterPro"/>
</dbReference>
<comment type="subcellular location">
    <subcellularLocation>
        <location evidence="2">Secreted</location>
        <location evidence="2">Cell wall</location>
    </subcellularLocation>
</comment>
<keyword evidence="2" id="KW-0964">Secreted</keyword>
<feature type="chain" id="PRO_5041780142" description="Hydrophobin" evidence="2">
    <location>
        <begin position="18"/>
        <end position="110"/>
    </location>
</feature>
<dbReference type="GO" id="GO:0005199">
    <property type="term" value="F:structural constituent of cell wall"/>
    <property type="evidence" value="ECO:0007669"/>
    <property type="project" value="InterPro"/>
</dbReference>
<sequence length="110" mass="10751">MFAIQTLVVAFAAFAAASPQGSKGKSVADVQATCSGNGSGNQISCCNVSKGDTGLDILGGLLGGACSPISIPIGLVAAAVPITDYCNTQVACCSGDQTGLVNVQCLPISV</sequence>
<keyword evidence="2" id="KW-0134">Cell wall</keyword>
<keyword evidence="2" id="KW-0732">Signal</keyword>
<evidence type="ECO:0000256" key="2">
    <source>
        <dbReference type="RuleBase" id="RU365009"/>
    </source>
</evidence>
<dbReference type="SMART" id="SM00075">
    <property type="entry name" value="HYDRO"/>
    <property type="match status" value="1"/>
</dbReference>
<comment type="caution">
    <text evidence="3">The sequence shown here is derived from an EMBL/GenBank/DDBJ whole genome shotgun (WGS) entry which is preliminary data.</text>
</comment>
<proteinExistence type="inferred from homology"/>
<dbReference type="Pfam" id="PF01185">
    <property type="entry name" value="Hydrophobin"/>
    <property type="match status" value="1"/>
</dbReference>